<accession>A0ACC4CME3</accession>
<gene>
    <name evidence="1" type="ORF">D5086_007052</name>
</gene>
<sequence>MEESWHAFECFNSSFFLGIYNSEEVYEGLSSANLDSSRGAQDMALQKNYDNDGVIECWQYGLHTDTVATPEDPEDVVDRQLYSRLI</sequence>
<dbReference type="Proteomes" id="UP000309997">
    <property type="component" value="Unassembled WGS sequence"/>
</dbReference>
<evidence type="ECO:0000313" key="1">
    <source>
        <dbReference type="EMBL" id="KAL3599134.1"/>
    </source>
</evidence>
<organism evidence="1 2">
    <name type="scientific">Populus alba</name>
    <name type="common">White poplar</name>
    <dbReference type="NCBI Taxonomy" id="43335"/>
    <lineage>
        <taxon>Eukaryota</taxon>
        <taxon>Viridiplantae</taxon>
        <taxon>Streptophyta</taxon>
        <taxon>Embryophyta</taxon>
        <taxon>Tracheophyta</taxon>
        <taxon>Spermatophyta</taxon>
        <taxon>Magnoliopsida</taxon>
        <taxon>eudicotyledons</taxon>
        <taxon>Gunneridae</taxon>
        <taxon>Pentapetalae</taxon>
        <taxon>rosids</taxon>
        <taxon>fabids</taxon>
        <taxon>Malpighiales</taxon>
        <taxon>Salicaceae</taxon>
        <taxon>Saliceae</taxon>
        <taxon>Populus</taxon>
    </lineage>
</organism>
<reference evidence="1 2" key="1">
    <citation type="journal article" date="2024" name="Plant Biotechnol. J.">
        <title>Genome and CRISPR/Cas9 system of a widespread forest tree (Populus alba) in the world.</title>
        <authorList>
            <person name="Liu Y.J."/>
            <person name="Jiang P.F."/>
            <person name="Han X.M."/>
            <person name="Li X.Y."/>
            <person name="Wang H.M."/>
            <person name="Wang Y.J."/>
            <person name="Wang X.X."/>
            <person name="Zeng Q.Y."/>
        </authorList>
    </citation>
    <scope>NUCLEOTIDE SEQUENCE [LARGE SCALE GENOMIC DNA]</scope>
    <source>
        <strain evidence="2">cv. PAL-ZL1</strain>
    </source>
</reference>
<comment type="caution">
    <text evidence="1">The sequence shown here is derived from an EMBL/GenBank/DDBJ whole genome shotgun (WGS) entry which is preliminary data.</text>
</comment>
<proteinExistence type="predicted"/>
<keyword evidence="2" id="KW-1185">Reference proteome</keyword>
<dbReference type="EMBL" id="RCHU02000003">
    <property type="protein sequence ID" value="KAL3599134.1"/>
    <property type="molecule type" value="Genomic_DNA"/>
</dbReference>
<name>A0ACC4CME3_POPAL</name>
<protein>
    <submittedName>
        <fullName evidence="1">Uncharacterized protein</fullName>
    </submittedName>
</protein>
<evidence type="ECO:0000313" key="2">
    <source>
        <dbReference type="Proteomes" id="UP000309997"/>
    </source>
</evidence>